<feature type="transmembrane region" description="Helical" evidence="2">
    <location>
        <begin position="13"/>
        <end position="32"/>
    </location>
</feature>
<accession>A0AAV6FK72</accession>
<keyword evidence="2" id="KW-1133">Transmembrane helix</keyword>
<evidence type="ECO:0000313" key="3">
    <source>
        <dbReference type="EMBL" id="KAG5261567.1"/>
    </source>
</evidence>
<gene>
    <name evidence="3" type="ORF">AALO_G00285740</name>
</gene>
<name>A0AAV6FK72_9TELE</name>
<proteinExistence type="predicted"/>
<reference evidence="3" key="1">
    <citation type="submission" date="2020-10" db="EMBL/GenBank/DDBJ databases">
        <title>Chromosome-scale genome assembly of the Allis shad, Alosa alosa.</title>
        <authorList>
            <person name="Margot Z."/>
            <person name="Christophe K."/>
            <person name="Cabau C."/>
            <person name="Louis A."/>
            <person name="Berthelot C."/>
            <person name="Parey E."/>
            <person name="Roest Crollius H."/>
            <person name="Montfort J."/>
            <person name="Robinson-Rechavi M."/>
            <person name="Bucao C."/>
            <person name="Bouchez O."/>
            <person name="Gislard M."/>
            <person name="Lluch J."/>
            <person name="Milhes M."/>
            <person name="Lampietro C."/>
            <person name="Lopez Roques C."/>
            <person name="Donnadieu C."/>
            <person name="Braasch I."/>
            <person name="Desvignes T."/>
            <person name="Postlethwait J."/>
            <person name="Bobe J."/>
            <person name="Guiguen Y."/>
        </authorList>
    </citation>
    <scope>NUCLEOTIDE SEQUENCE</scope>
    <source>
        <strain evidence="3">M-15738</strain>
        <tissue evidence="3">Blood</tissue>
    </source>
</reference>
<keyword evidence="2" id="KW-0812">Transmembrane</keyword>
<keyword evidence="2" id="KW-0472">Membrane</keyword>
<evidence type="ECO:0000313" key="4">
    <source>
        <dbReference type="Proteomes" id="UP000823561"/>
    </source>
</evidence>
<dbReference type="EMBL" id="JADWDJ010000023">
    <property type="protein sequence ID" value="KAG5261567.1"/>
    <property type="molecule type" value="Genomic_DNA"/>
</dbReference>
<evidence type="ECO:0000256" key="1">
    <source>
        <dbReference type="SAM" id="MobiDB-lite"/>
    </source>
</evidence>
<feature type="non-terminal residue" evidence="3">
    <location>
        <position position="1"/>
    </location>
</feature>
<evidence type="ECO:0000256" key="2">
    <source>
        <dbReference type="SAM" id="Phobius"/>
    </source>
</evidence>
<dbReference type="Proteomes" id="UP000823561">
    <property type="component" value="Chromosome 23"/>
</dbReference>
<protein>
    <submittedName>
        <fullName evidence="3">Uncharacterized protein</fullName>
    </submittedName>
</protein>
<comment type="caution">
    <text evidence="3">The sequence shown here is derived from an EMBL/GenBank/DDBJ whole genome shotgun (WGS) entry which is preliminary data.</text>
</comment>
<dbReference type="AlphaFoldDB" id="A0AAV6FK72"/>
<feature type="region of interest" description="Disordered" evidence="1">
    <location>
        <begin position="34"/>
        <end position="101"/>
    </location>
</feature>
<organism evidence="3 4">
    <name type="scientific">Alosa alosa</name>
    <name type="common">allis shad</name>
    <dbReference type="NCBI Taxonomy" id="278164"/>
    <lineage>
        <taxon>Eukaryota</taxon>
        <taxon>Metazoa</taxon>
        <taxon>Chordata</taxon>
        <taxon>Craniata</taxon>
        <taxon>Vertebrata</taxon>
        <taxon>Euteleostomi</taxon>
        <taxon>Actinopterygii</taxon>
        <taxon>Neopterygii</taxon>
        <taxon>Teleostei</taxon>
        <taxon>Clupei</taxon>
        <taxon>Clupeiformes</taxon>
        <taxon>Clupeoidei</taxon>
        <taxon>Clupeidae</taxon>
        <taxon>Alosa</taxon>
    </lineage>
</organism>
<keyword evidence="4" id="KW-1185">Reference proteome</keyword>
<sequence length="101" mass="11357">PVYSLTPTLPSPGLYYCLLFTLLLCVCVPPGLRPPDERAPTRHHPQPETPLDHWGIHTLSTLDWNPPETWKTPEPREPLTLLAPLEPEPPRPHVSLTPLPP</sequence>